<dbReference type="PRINTS" id="PR00045">
    <property type="entry name" value="SIGMA54FCT"/>
</dbReference>
<dbReference type="Pfam" id="PF04552">
    <property type="entry name" value="Sigma54_DBD"/>
    <property type="match status" value="1"/>
</dbReference>
<keyword evidence="3" id="KW-0808">Transferase</keyword>
<accession>A0A444IRL5</accession>
<dbReference type="InterPro" id="IPR007634">
    <property type="entry name" value="RNA_pol_sigma_54_DNA-bd"/>
</dbReference>
<gene>
    <name evidence="12" type="ORF">H206_01609</name>
</gene>
<dbReference type="PANTHER" id="PTHR32248">
    <property type="entry name" value="RNA POLYMERASE SIGMA-54 FACTOR"/>
    <property type="match status" value="1"/>
</dbReference>
<dbReference type="InterPro" id="IPR000394">
    <property type="entry name" value="RNA_pol_sigma_54"/>
</dbReference>
<feature type="region of interest" description="Disordered" evidence="9">
    <location>
        <begin position="65"/>
        <end position="88"/>
    </location>
</feature>
<name>A0A444IRL5_9BACT</name>
<feature type="domain" description="RNA polymerase sigma factor 54 core-binding" evidence="11">
    <location>
        <begin position="124"/>
        <end position="308"/>
    </location>
</feature>
<keyword evidence="4" id="KW-0548">Nucleotidyltransferase</keyword>
<sequence>MSLELRQQVKLTQKLVMTQQLRQAIKLLQLNRLELTNALHEEMAQNPMLEEVVVVQDNISNPESLSAEEVHGAAAEPVATSQVSGDDPKNVAEVDWENYSNNFDSDFSFAKEAPPADAPSQFDFISAAPGLLSFLQWQLSHIKLDEKDQDLAIFILGSLNGYGFFEASIEDICDYAGCSHEEAKGMLRLVQSLDPPGVAARDLRESLMLQLEREGMEEDLAYMLVAEHLDELQTHNFTKIAAKIDYTAREVRNAFAVITSLTPYPGNKYSNEQTNYVVPDVYLYKLDGEFIIQLNNDGLPRLQISTEYQELIKNKEKMTVASKGYLTEQKRHAQNFINSVHYRQNSIYKVMRSLLKFQHDFFEKGPGHLKPLVLNDVAQDIGLHESTVSRITSNKYVHTPQGLYELKYFFSSAVSTTDGNLVASEAIKNRIRLLIQQESPEKPLSDNSISELLKKEGVKVARRTVAKYRDQLKILPVKHRRKSR</sequence>
<evidence type="ECO:0000256" key="1">
    <source>
        <dbReference type="ARBA" id="ARBA00008798"/>
    </source>
</evidence>
<dbReference type="AlphaFoldDB" id="A0A444IRL5"/>
<keyword evidence="7" id="KW-0238">DNA-binding</keyword>
<keyword evidence="5" id="KW-0805">Transcription regulation</keyword>
<dbReference type="GO" id="GO:0003677">
    <property type="term" value="F:DNA binding"/>
    <property type="evidence" value="ECO:0007669"/>
    <property type="project" value="UniProtKB-KW"/>
</dbReference>
<dbReference type="EMBL" id="MTKO01000120">
    <property type="protein sequence ID" value="RWX43480.1"/>
    <property type="molecule type" value="Genomic_DNA"/>
</dbReference>
<evidence type="ECO:0000256" key="9">
    <source>
        <dbReference type="SAM" id="MobiDB-lite"/>
    </source>
</evidence>
<evidence type="ECO:0000313" key="12">
    <source>
        <dbReference type="EMBL" id="RWX43480.1"/>
    </source>
</evidence>
<dbReference type="GO" id="GO:0016779">
    <property type="term" value="F:nucleotidyltransferase activity"/>
    <property type="evidence" value="ECO:0007669"/>
    <property type="project" value="UniProtKB-KW"/>
</dbReference>
<dbReference type="InterPro" id="IPR007046">
    <property type="entry name" value="RNA_pol_sigma_54_core-bd"/>
</dbReference>
<keyword evidence="6" id="KW-0731">Sigma factor</keyword>
<evidence type="ECO:0000256" key="8">
    <source>
        <dbReference type="ARBA" id="ARBA00023163"/>
    </source>
</evidence>
<dbReference type="PROSITE" id="PS00717">
    <property type="entry name" value="SIGMA54_1"/>
    <property type="match status" value="1"/>
</dbReference>
<dbReference type="PANTHER" id="PTHR32248:SF4">
    <property type="entry name" value="RNA POLYMERASE SIGMA-54 FACTOR"/>
    <property type="match status" value="1"/>
</dbReference>
<comment type="similarity">
    <text evidence="1">Belongs to the sigma-54 factor family.</text>
</comment>
<evidence type="ECO:0000256" key="2">
    <source>
        <dbReference type="ARBA" id="ARBA00022478"/>
    </source>
</evidence>
<dbReference type="Gene3D" id="1.10.10.1330">
    <property type="entry name" value="RNA polymerase sigma-54 factor, core-binding domain"/>
    <property type="match status" value="1"/>
</dbReference>
<protein>
    <submittedName>
        <fullName evidence="12">RNA polymerase, sigma 54 subunit, RpoN/SigL</fullName>
    </submittedName>
</protein>
<keyword evidence="8" id="KW-0804">Transcription</keyword>
<dbReference type="NCBIfam" id="TIGR02395">
    <property type="entry name" value="rpoN_sigma"/>
    <property type="match status" value="1"/>
</dbReference>
<comment type="caution">
    <text evidence="12">The sequence shown here is derived from an EMBL/GenBank/DDBJ whole genome shotgun (WGS) entry which is preliminary data.</text>
</comment>
<dbReference type="GO" id="GO:0016987">
    <property type="term" value="F:sigma factor activity"/>
    <property type="evidence" value="ECO:0007669"/>
    <property type="project" value="UniProtKB-KW"/>
</dbReference>
<dbReference type="Pfam" id="PF04963">
    <property type="entry name" value="Sigma54_CBD"/>
    <property type="match status" value="1"/>
</dbReference>
<dbReference type="GO" id="GO:0006352">
    <property type="term" value="P:DNA-templated transcription initiation"/>
    <property type="evidence" value="ECO:0007669"/>
    <property type="project" value="InterPro"/>
</dbReference>
<organism evidence="12 13">
    <name type="scientific">Candidatus Electrothrix aarhusensis</name>
    <dbReference type="NCBI Taxonomy" id="1859131"/>
    <lineage>
        <taxon>Bacteria</taxon>
        <taxon>Pseudomonadati</taxon>
        <taxon>Thermodesulfobacteriota</taxon>
        <taxon>Desulfobulbia</taxon>
        <taxon>Desulfobulbales</taxon>
        <taxon>Desulfobulbaceae</taxon>
        <taxon>Candidatus Electrothrix</taxon>
    </lineage>
</organism>
<evidence type="ECO:0000256" key="7">
    <source>
        <dbReference type="ARBA" id="ARBA00023125"/>
    </source>
</evidence>
<feature type="domain" description="RNA polymerase sigma factor 54 DNA-binding" evidence="10">
    <location>
        <begin position="325"/>
        <end position="482"/>
    </location>
</feature>
<evidence type="ECO:0000256" key="6">
    <source>
        <dbReference type="ARBA" id="ARBA00023082"/>
    </source>
</evidence>
<dbReference type="GO" id="GO:0001216">
    <property type="term" value="F:DNA-binding transcription activator activity"/>
    <property type="evidence" value="ECO:0007669"/>
    <property type="project" value="InterPro"/>
</dbReference>
<dbReference type="InterPro" id="IPR038709">
    <property type="entry name" value="RpoN_core-bd_sf"/>
</dbReference>
<proteinExistence type="inferred from homology"/>
<keyword evidence="2" id="KW-0240">DNA-directed RNA polymerase</keyword>
<dbReference type="Proteomes" id="UP000287853">
    <property type="component" value="Unassembled WGS sequence"/>
</dbReference>
<dbReference type="Gene3D" id="1.10.10.60">
    <property type="entry name" value="Homeodomain-like"/>
    <property type="match status" value="1"/>
</dbReference>
<dbReference type="Pfam" id="PF00309">
    <property type="entry name" value="Sigma54_AID"/>
    <property type="match status" value="1"/>
</dbReference>
<evidence type="ECO:0000313" key="13">
    <source>
        <dbReference type="Proteomes" id="UP000287853"/>
    </source>
</evidence>
<reference evidence="12 13" key="1">
    <citation type="submission" date="2017-01" db="EMBL/GenBank/DDBJ databases">
        <title>The cable genome- insights into the physiology and evolution of filamentous bacteria capable of sulfide oxidation via long distance electron transfer.</title>
        <authorList>
            <person name="Schreiber L."/>
            <person name="Bjerg J.T."/>
            <person name="Boggild A."/>
            <person name="Van De Vossenberg J."/>
            <person name="Meysman F."/>
            <person name="Nielsen L.P."/>
            <person name="Schramm A."/>
            <person name="Kjeldsen K.U."/>
        </authorList>
    </citation>
    <scope>NUCLEOTIDE SEQUENCE [LARGE SCALE GENOMIC DNA]</scope>
    <source>
        <strain evidence="12">MCF</strain>
    </source>
</reference>
<keyword evidence="13" id="KW-1185">Reference proteome</keyword>
<evidence type="ECO:0000256" key="3">
    <source>
        <dbReference type="ARBA" id="ARBA00022679"/>
    </source>
</evidence>
<dbReference type="GO" id="GO:0000428">
    <property type="term" value="C:DNA-directed RNA polymerase complex"/>
    <property type="evidence" value="ECO:0007669"/>
    <property type="project" value="UniProtKB-KW"/>
</dbReference>
<evidence type="ECO:0000259" key="11">
    <source>
        <dbReference type="Pfam" id="PF04963"/>
    </source>
</evidence>
<evidence type="ECO:0000256" key="5">
    <source>
        <dbReference type="ARBA" id="ARBA00023015"/>
    </source>
</evidence>
<dbReference type="PROSITE" id="PS50044">
    <property type="entry name" value="SIGMA54_3"/>
    <property type="match status" value="1"/>
</dbReference>
<evidence type="ECO:0000256" key="4">
    <source>
        <dbReference type="ARBA" id="ARBA00022695"/>
    </source>
</evidence>
<dbReference type="PROSITE" id="PS00718">
    <property type="entry name" value="SIGMA54_2"/>
    <property type="match status" value="1"/>
</dbReference>
<evidence type="ECO:0000259" key="10">
    <source>
        <dbReference type="Pfam" id="PF04552"/>
    </source>
</evidence>
<dbReference type="PIRSF" id="PIRSF000774">
    <property type="entry name" value="RpoN"/>
    <property type="match status" value="1"/>
</dbReference>